<comment type="caution">
    <text evidence="1">The sequence shown here is derived from an EMBL/GenBank/DDBJ whole genome shotgun (WGS) entry which is preliminary data.</text>
</comment>
<accession>A0A3A8QX21</accession>
<keyword evidence="2" id="KW-1185">Reference proteome</keyword>
<gene>
    <name evidence="1" type="ORF">D7W81_04405</name>
</gene>
<sequence>MNVEARQNARLRLLGQLAVTGGLTALSLRVNVAEITAGRSIRRVDVAGEPVVVSEGTSFAGKTQGPARG</sequence>
<evidence type="ECO:0000313" key="1">
    <source>
        <dbReference type="EMBL" id="RKH73233.1"/>
    </source>
</evidence>
<proteinExistence type="predicted"/>
<dbReference type="Proteomes" id="UP000267003">
    <property type="component" value="Unassembled WGS sequence"/>
</dbReference>
<dbReference type="EMBL" id="RAWK01000016">
    <property type="protein sequence ID" value="RKH73233.1"/>
    <property type="molecule type" value="Genomic_DNA"/>
</dbReference>
<reference evidence="2" key="1">
    <citation type="submission" date="2018-09" db="EMBL/GenBank/DDBJ databases">
        <authorList>
            <person name="Livingstone P.G."/>
            <person name="Whitworth D.E."/>
        </authorList>
    </citation>
    <scope>NUCLEOTIDE SEQUENCE [LARGE SCALE GENOMIC DNA]</scope>
    <source>
        <strain evidence="2">AB050A</strain>
    </source>
</reference>
<dbReference type="RefSeq" id="WP_120554046.1">
    <property type="nucleotide sequence ID" value="NZ_RAWK01000016.1"/>
</dbReference>
<name>A0A3A8QX21_9BACT</name>
<dbReference type="AlphaFoldDB" id="A0A3A8QX21"/>
<evidence type="ECO:0000313" key="2">
    <source>
        <dbReference type="Proteomes" id="UP000267003"/>
    </source>
</evidence>
<protein>
    <submittedName>
        <fullName evidence="1">Uncharacterized protein</fullName>
    </submittedName>
</protein>
<organism evidence="1 2">
    <name type="scientific">Corallococcus aberystwythensis</name>
    <dbReference type="NCBI Taxonomy" id="2316722"/>
    <lineage>
        <taxon>Bacteria</taxon>
        <taxon>Pseudomonadati</taxon>
        <taxon>Myxococcota</taxon>
        <taxon>Myxococcia</taxon>
        <taxon>Myxococcales</taxon>
        <taxon>Cystobacterineae</taxon>
        <taxon>Myxococcaceae</taxon>
        <taxon>Corallococcus</taxon>
    </lineage>
</organism>